<dbReference type="GO" id="GO:0050660">
    <property type="term" value="F:flavin adenine dinucleotide binding"/>
    <property type="evidence" value="ECO:0007669"/>
    <property type="project" value="InterPro"/>
</dbReference>
<dbReference type="Gene3D" id="3.30.560.10">
    <property type="entry name" value="Glucose Oxidase, domain 3"/>
    <property type="match status" value="1"/>
</dbReference>
<dbReference type="PANTHER" id="PTHR11552:SF217">
    <property type="entry name" value="GLUCOSE DEHYDROGENASE [FAD, QUINONE]"/>
    <property type="match status" value="1"/>
</dbReference>
<dbReference type="OrthoDB" id="269227at2759"/>
<dbReference type="Pfam" id="PF00732">
    <property type="entry name" value="GMC_oxred_N"/>
    <property type="match status" value="1"/>
</dbReference>
<feature type="region of interest" description="Disordered" evidence="2">
    <location>
        <begin position="623"/>
        <end position="724"/>
    </location>
</feature>
<dbReference type="Proteomes" id="UP000292052">
    <property type="component" value="Unassembled WGS sequence"/>
</dbReference>
<dbReference type="PANTHER" id="PTHR11552">
    <property type="entry name" value="GLUCOSE-METHANOL-CHOLINE GMC OXIDOREDUCTASE"/>
    <property type="match status" value="1"/>
</dbReference>
<dbReference type="PROSITE" id="PS00624">
    <property type="entry name" value="GMC_OXRED_2"/>
    <property type="match status" value="1"/>
</dbReference>
<sequence length="724" mass="80202">MDCGCAAPYIGPTLERTCGGGSFILFMSLLDAFIRNKCDLSEICQRIRPRLQPDPEYDFVVIGGGSGGAVVAGRLSEVPNWKVLLIEAGGDEPPGSQVPSMVISYHGDPYMDWNYKTEPESKACLGFPERRCEWPRGKVLGGCSVINGMMYMRGHPKDYDNWAAAGNPGWSYNDVLPYFKKSEDNQEIGTLVDANFHGAGGPLTTTRFPHQPELAEDILAAAKELRYPVSNDLNGNQYSGFTIAQTNTRNGSRLSSARAFLRPARDRPNLHVMLNSTATKVLINDSGNRKIISGVEFLYKNKLHTVRVRREVVVSAGAVNSPQILLLSGIGPKEELDKVNIQQVHQLPGVGKNLHNHVTFYLTFLMRHRKAINDLDWAGALDYILNRRGPMSSTGMSQVTARINSKYADPSGSHPDLQMFFAGYLANCAKSGEAQTAEDPENPDAPRHLTISPVVLHPKSRGYIGLKSKNPLDPPLMYANYLTEPEDVATLVEGIRVTQRLANTQILKNKYGLELDREEYGDCATKFTYDSDDFWQCAVRYYTGPENHQAGSCKMGPSSDPLAVVDPQLQVYGIDGLRIMDASVMPSVVSGNTHATVVMIAEKGVDFIKQKWLPDNTVGNRFGVPSTAQAGNQRPNLPPRTSQSGSYPSSGYPYQGQQHHHGHRYHQGNFQHNQDFHKAHPSMPNPFTTARPQRGYSPYSQQNYQQTNPGNYRQNQGYYNSAQQ</sequence>
<evidence type="ECO:0000313" key="4">
    <source>
        <dbReference type="EMBL" id="RZC34477.1"/>
    </source>
</evidence>
<dbReference type="AlphaFoldDB" id="A0A482VQ55"/>
<dbReference type="Pfam" id="PF05199">
    <property type="entry name" value="GMC_oxred_C"/>
    <property type="match status" value="1"/>
</dbReference>
<feature type="compositionally biased region" description="Polar residues" evidence="2">
    <location>
        <begin position="626"/>
        <end position="641"/>
    </location>
</feature>
<dbReference type="EMBL" id="QDEB01079576">
    <property type="protein sequence ID" value="RZC34477.1"/>
    <property type="molecule type" value="Genomic_DNA"/>
</dbReference>
<gene>
    <name evidence="4" type="ORF">BDFB_006667</name>
</gene>
<evidence type="ECO:0000256" key="1">
    <source>
        <dbReference type="ARBA" id="ARBA00010790"/>
    </source>
</evidence>
<organism evidence="4 5">
    <name type="scientific">Asbolus verrucosus</name>
    <name type="common">Desert ironclad beetle</name>
    <dbReference type="NCBI Taxonomy" id="1661398"/>
    <lineage>
        <taxon>Eukaryota</taxon>
        <taxon>Metazoa</taxon>
        <taxon>Ecdysozoa</taxon>
        <taxon>Arthropoda</taxon>
        <taxon>Hexapoda</taxon>
        <taxon>Insecta</taxon>
        <taxon>Pterygota</taxon>
        <taxon>Neoptera</taxon>
        <taxon>Endopterygota</taxon>
        <taxon>Coleoptera</taxon>
        <taxon>Polyphaga</taxon>
        <taxon>Cucujiformia</taxon>
        <taxon>Tenebrionidae</taxon>
        <taxon>Pimeliinae</taxon>
        <taxon>Asbolus</taxon>
    </lineage>
</organism>
<feature type="compositionally biased region" description="Low complexity" evidence="2">
    <location>
        <begin position="642"/>
        <end position="657"/>
    </location>
</feature>
<dbReference type="InterPro" id="IPR036188">
    <property type="entry name" value="FAD/NAD-bd_sf"/>
</dbReference>
<proteinExistence type="inferred from homology"/>
<keyword evidence="5" id="KW-1185">Reference proteome</keyword>
<dbReference type="GO" id="GO:0016614">
    <property type="term" value="F:oxidoreductase activity, acting on CH-OH group of donors"/>
    <property type="evidence" value="ECO:0007669"/>
    <property type="project" value="InterPro"/>
</dbReference>
<dbReference type="InterPro" id="IPR012132">
    <property type="entry name" value="GMC_OxRdtase"/>
</dbReference>
<dbReference type="STRING" id="1661398.A0A482VQ55"/>
<accession>A0A482VQ55</accession>
<dbReference type="InterPro" id="IPR000172">
    <property type="entry name" value="GMC_OxRdtase_N"/>
</dbReference>
<evidence type="ECO:0000256" key="2">
    <source>
        <dbReference type="SAM" id="MobiDB-lite"/>
    </source>
</evidence>
<dbReference type="InterPro" id="IPR007867">
    <property type="entry name" value="GMC_OxRtase_C"/>
</dbReference>
<evidence type="ECO:0000313" key="5">
    <source>
        <dbReference type="Proteomes" id="UP000292052"/>
    </source>
</evidence>
<comment type="caution">
    <text evidence="4">The sequence shown here is derived from an EMBL/GenBank/DDBJ whole genome shotgun (WGS) entry which is preliminary data.</text>
</comment>
<name>A0A482VQ55_ASBVE</name>
<comment type="similarity">
    <text evidence="1">Belongs to the GMC oxidoreductase family.</text>
</comment>
<feature type="compositionally biased region" description="Polar residues" evidence="2">
    <location>
        <begin position="698"/>
        <end position="724"/>
    </location>
</feature>
<feature type="domain" description="Glucose-methanol-choline oxidoreductase N-terminal" evidence="3">
    <location>
        <begin position="317"/>
        <end position="331"/>
    </location>
</feature>
<reference evidence="4 5" key="1">
    <citation type="submission" date="2017-03" db="EMBL/GenBank/DDBJ databases">
        <title>Genome of the blue death feigning beetle - Asbolus verrucosus.</title>
        <authorList>
            <person name="Rider S.D."/>
        </authorList>
    </citation>
    <scope>NUCLEOTIDE SEQUENCE [LARGE SCALE GENOMIC DNA]</scope>
    <source>
        <strain evidence="4">Butters</strain>
        <tissue evidence="4">Head and leg muscle</tissue>
    </source>
</reference>
<protein>
    <submittedName>
        <fullName evidence="4">Glucose dehydrogenase [FAD, quinone]</fullName>
    </submittedName>
</protein>
<evidence type="ECO:0000259" key="3">
    <source>
        <dbReference type="PROSITE" id="PS00624"/>
    </source>
</evidence>
<dbReference type="SUPFAM" id="SSF54373">
    <property type="entry name" value="FAD-linked reductases, C-terminal domain"/>
    <property type="match status" value="1"/>
</dbReference>
<dbReference type="Gene3D" id="3.50.50.60">
    <property type="entry name" value="FAD/NAD(P)-binding domain"/>
    <property type="match status" value="1"/>
</dbReference>
<dbReference type="SUPFAM" id="SSF51905">
    <property type="entry name" value="FAD/NAD(P)-binding domain"/>
    <property type="match status" value="1"/>
</dbReference>